<proteinExistence type="predicted"/>
<keyword evidence="2" id="KW-1185">Reference proteome</keyword>
<dbReference type="Proteomes" id="UP000314294">
    <property type="component" value="Unassembled WGS sequence"/>
</dbReference>
<organism evidence="1 2">
    <name type="scientific">Liparis tanakae</name>
    <name type="common">Tanaka's snailfish</name>
    <dbReference type="NCBI Taxonomy" id="230148"/>
    <lineage>
        <taxon>Eukaryota</taxon>
        <taxon>Metazoa</taxon>
        <taxon>Chordata</taxon>
        <taxon>Craniata</taxon>
        <taxon>Vertebrata</taxon>
        <taxon>Euteleostomi</taxon>
        <taxon>Actinopterygii</taxon>
        <taxon>Neopterygii</taxon>
        <taxon>Teleostei</taxon>
        <taxon>Neoteleostei</taxon>
        <taxon>Acanthomorphata</taxon>
        <taxon>Eupercaria</taxon>
        <taxon>Perciformes</taxon>
        <taxon>Cottioidei</taxon>
        <taxon>Cottales</taxon>
        <taxon>Liparidae</taxon>
        <taxon>Liparis</taxon>
    </lineage>
</organism>
<reference evidence="1 2" key="1">
    <citation type="submission" date="2019-03" db="EMBL/GenBank/DDBJ databases">
        <title>First draft genome of Liparis tanakae, snailfish: a comprehensive survey of snailfish specific genes.</title>
        <authorList>
            <person name="Kim W."/>
            <person name="Song I."/>
            <person name="Jeong J.-H."/>
            <person name="Kim D."/>
            <person name="Kim S."/>
            <person name="Ryu S."/>
            <person name="Song J.Y."/>
            <person name="Lee S.K."/>
        </authorList>
    </citation>
    <scope>NUCLEOTIDE SEQUENCE [LARGE SCALE GENOMIC DNA]</scope>
    <source>
        <tissue evidence="1">Muscle</tissue>
    </source>
</reference>
<dbReference type="EMBL" id="SRLO01000013">
    <property type="protein sequence ID" value="TNN86835.1"/>
    <property type="molecule type" value="Genomic_DNA"/>
</dbReference>
<sequence length="78" mass="8085">MANALDWRGSVALKRDNAVELALFLSPGGWRYFDTGEAVELKVRPDATGGLHASTHRDAGAEAGAGLRAGGADVVAYS</sequence>
<protein>
    <submittedName>
        <fullName evidence="1">Uncharacterized protein</fullName>
    </submittedName>
</protein>
<gene>
    <name evidence="1" type="ORF">EYF80_003018</name>
</gene>
<evidence type="ECO:0000313" key="2">
    <source>
        <dbReference type="Proteomes" id="UP000314294"/>
    </source>
</evidence>
<accession>A0A4Z2J8Z1</accession>
<dbReference type="AlphaFoldDB" id="A0A4Z2J8Z1"/>
<comment type="caution">
    <text evidence="1">The sequence shown here is derived from an EMBL/GenBank/DDBJ whole genome shotgun (WGS) entry which is preliminary data.</text>
</comment>
<name>A0A4Z2J8Z1_9TELE</name>
<evidence type="ECO:0000313" key="1">
    <source>
        <dbReference type="EMBL" id="TNN86835.1"/>
    </source>
</evidence>